<evidence type="ECO:0000313" key="2">
    <source>
        <dbReference type="Proteomes" id="UP001055072"/>
    </source>
</evidence>
<name>A0ACB8UIT0_9APHY</name>
<proteinExistence type="predicted"/>
<dbReference type="Proteomes" id="UP001055072">
    <property type="component" value="Unassembled WGS sequence"/>
</dbReference>
<protein>
    <submittedName>
        <fullName evidence="1">Uncharacterized protein</fullName>
    </submittedName>
</protein>
<keyword evidence="2" id="KW-1185">Reference proteome</keyword>
<reference evidence="1" key="1">
    <citation type="journal article" date="2021" name="Environ. Microbiol.">
        <title>Gene family expansions and transcriptome signatures uncover fungal adaptations to wood decay.</title>
        <authorList>
            <person name="Hage H."/>
            <person name="Miyauchi S."/>
            <person name="Viragh M."/>
            <person name="Drula E."/>
            <person name="Min B."/>
            <person name="Chaduli D."/>
            <person name="Navarro D."/>
            <person name="Favel A."/>
            <person name="Norest M."/>
            <person name="Lesage-Meessen L."/>
            <person name="Balint B."/>
            <person name="Merenyi Z."/>
            <person name="de Eugenio L."/>
            <person name="Morin E."/>
            <person name="Martinez A.T."/>
            <person name="Baldrian P."/>
            <person name="Stursova M."/>
            <person name="Martinez M.J."/>
            <person name="Novotny C."/>
            <person name="Magnuson J.K."/>
            <person name="Spatafora J.W."/>
            <person name="Maurice S."/>
            <person name="Pangilinan J."/>
            <person name="Andreopoulos W."/>
            <person name="LaButti K."/>
            <person name="Hundley H."/>
            <person name="Na H."/>
            <person name="Kuo A."/>
            <person name="Barry K."/>
            <person name="Lipzen A."/>
            <person name="Henrissat B."/>
            <person name="Riley R."/>
            <person name="Ahrendt S."/>
            <person name="Nagy L.G."/>
            <person name="Grigoriev I.V."/>
            <person name="Martin F."/>
            <person name="Rosso M.N."/>
        </authorList>
    </citation>
    <scope>NUCLEOTIDE SEQUENCE</scope>
    <source>
        <strain evidence="1">CBS 384.51</strain>
    </source>
</reference>
<comment type="caution">
    <text evidence="1">The sequence shown here is derived from an EMBL/GenBank/DDBJ whole genome shotgun (WGS) entry which is preliminary data.</text>
</comment>
<evidence type="ECO:0000313" key="1">
    <source>
        <dbReference type="EMBL" id="KAI0094020.1"/>
    </source>
</evidence>
<accession>A0ACB8UIT0</accession>
<organism evidence="1 2">
    <name type="scientific">Irpex rosettiformis</name>
    <dbReference type="NCBI Taxonomy" id="378272"/>
    <lineage>
        <taxon>Eukaryota</taxon>
        <taxon>Fungi</taxon>
        <taxon>Dikarya</taxon>
        <taxon>Basidiomycota</taxon>
        <taxon>Agaricomycotina</taxon>
        <taxon>Agaricomycetes</taxon>
        <taxon>Polyporales</taxon>
        <taxon>Irpicaceae</taxon>
        <taxon>Irpex</taxon>
    </lineage>
</organism>
<dbReference type="EMBL" id="MU274901">
    <property type="protein sequence ID" value="KAI0094020.1"/>
    <property type="molecule type" value="Genomic_DNA"/>
</dbReference>
<gene>
    <name evidence="1" type="ORF">BDY19DRAFT_920218</name>
</gene>
<sequence length="243" mass="28429">MFHSTSNRSSYYSQAPPQSSHSRPHRHHSHSHSQSRPHTHSHSYSNAPVYVSSQQPPAYNVAPQSQWPMDRNQLYQVFQQVDTDRSGAISVTELQRALRNEDWQPFDLDTVKMLMDYFDRDHSGTISFDEFAGLFKYIFEWQQVFARFDRDNSHTIDRGELQAALSQFGYNLSPHLYSIIVHKYSSLPTTEYGPSPGITFDRFVRACVSIKWLTEAFQRRDTDRDGWITVNYEDFMKVFFEAP</sequence>